<evidence type="ECO:0000256" key="5">
    <source>
        <dbReference type="PROSITE-ProRule" id="PRU00124"/>
    </source>
</evidence>
<dbReference type="InterPro" id="IPR013320">
    <property type="entry name" value="ConA-like_dom_sf"/>
</dbReference>
<dbReference type="InterPro" id="IPR036772">
    <property type="entry name" value="SRCR-like_dom_sf"/>
</dbReference>
<feature type="domain" description="MAM" evidence="7">
    <location>
        <begin position="24"/>
        <end position="182"/>
    </location>
</feature>
<feature type="domain" description="Peptidase S1" evidence="8">
    <location>
        <begin position="1061"/>
        <end position="1301"/>
    </location>
</feature>
<keyword evidence="4 6" id="KW-1015">Disulfide bond</keyword>
<keyword evidence="3" id="KW-0720">Serine protease</keyword>
<dbReference type="Pfam" id="PF00629">
    <property type="entry name" value="MAM"/>
    <property type="match status" value="4"/>
</dbReference>
<evidence type="ECO:0000259" key="8">
    <source>
        <dbReference type="PROSITE" id="PS50240"/>
    </source>
</evidence>
<dbReference type="PRINTS" id="PR00258">
    <property type="entry name" value="SPERACTRCPTR"/>
</dbReference>
<dbReference type="SUPFAM" id="SSF57424">
    <property type="entry name" value="LDL receptor-like module"/>
    <property type="match status" value="4"/>
</dbReference>
<name>A0A6J8D7L3_MYTCO</name>
<dbReference type="Gene3D" id="3.10.250.10">
    <property type="entry name" value="SRCR-like domain"/>
    <property type="match status" value="1"/>
</dbReference>
<dbReference type="Pfam" id="PF00530">
    <property type="entry name" value="SRCR"/>
    <property type="match status" value="1"/>
</dbReference>
<dbReference type="PROSITE" id="PS50240">
    <property type="entry name" value="TRYPSIN_DOM"/>
    <property type="match status" value="1"/>
</dbReference>
<feature type="domain" description="MAM" evidence="7">
    <location>
        <begin position="226"/>
        <end position="381"/>
    </location>
</feature>
<dbReference type="InterPro" id="IPR002172">
    <property type="entry name" value="LDrepeatLR_classA_rpt"/>
</dbReference>
<dbReference type="InterPro" id="IPR018114">
    <property type="entry name" value="TRYPSIN_HIS"/>
</dbReference>
<accession>A0A6J8D7L3</accession>
<dbReference type="InterPro" id="IPR001190">
    <property type="entry name" value="SRCR"/>
</dbReference>
<dbReference type="SUPFAM" id="SSF49899">
    <property type="entry name" value="Concanavalin A-like lectins/glucanases"/>
    <property type="match status" value="4"/>
</dbReference>
<dbReference type="SMART" id="SM00137">
    <property type="entry name" value="MAM"/>
    <property type="match status" value="3"/>
</dbReference>
<protein>
    <submittedName>
        <fullName evidence="10">TMPRSS15</fullName>
        <ecNumber evidence="10">3.4.21.9</ecNumber>
    </submittedName>
</protein>
<dbReference type="InterPro" id="IPR001254">
    <property type="entry name" value="Trypsin_dom"/>
</dbReference>
<feature type="domain" description="SRCR" evidence="9">
    <location>
        <begin position="794"/>
        <end position="895"/>
    </location>
</feature>
<dbReference type="GO" id="GO:0016020">
    <property type="term" value="C:membrane"/>
    <property type="evidence" value="ECO:0007669"/>
    <property type="project" value="InterPro"/>
</dbReference>
<dbReference type="PROSITE" id="PS00134">
    <property type="entry name" value="TRYPSIN_HIS"/>
    <property type="match status" value="1"/>
</dbReference>
<evidence type="ECO:0000256" key="3">
    <source>
        <dbReference type="ARBA" id="ARBA00022825"/>
    </source>
</evidence>
<dbReference type="PANTHER" id="PTHR23282">
    <property type="entry name" value="APICAL ENDOSOMAL GLYCOPROTEIN PRECURSOR"/>
    <property type="match status" value="1"/>
</dbReference>
<dbReference type="EMBL" id="CACVKT020006875">
    <property type="protein sequence ID" value="CAC5403879.1"/>
    <property type="molecule type" value="Genomic_DNA"/>
</dbReference>
<dbReference type="InterPro" id="IPR000998">
    <property type="entry name" value="MAM_dom"/>
</dbReference>
<evidence type="ECO:0000256" key="2">
    <source>
        <dbReference type="ARBA" id="ARBA00022801"/>
    </source>
</evidence>
<dbReference type="EC" id="3.4.21.9" evidence="10"/>
<evidence type="ECO:0000256" key="4">
    <source>
        <dbReference type="ARBA" id="ARBA00023157"/>
    </source>
</evidence>
<evidence type="ECO:0000313" key="10">
    <source>
        <dbReference type="EMBL" id="CAC5403879.1"/>
    </source>
</evidence>
<dbReference type="InterPro" id="IPR023415">
    <property type="entry name" value="LDLR_class-A_CS"/>
</dbReference>
<dbReference type="PROSITE" id="PS50068">
    <property type="entry name" value="LDLRA_2"/>
    <property type="match status" value="4"/>
</dbReference>
<feature type="domain" description="MAM" evidence="7">
    <location>
        <begin position="620"/>
        <end position="779"/>
    </location>
</feature>
<dbReference type="InterPro" id="IPR043504">
    <property type="entry name" value="Peptidase_S1_PA_chymotrypsin"/>
</dbReference>
<dbReference type="SUPFAM" id="SSF56487">
    <property type="entry name" value="SRCR-like"/>
    <property type="match status" value="1"/>
</dbReference>
<dbReference type="Proteomes" id="UP000507470">
    <property type="component" value="Unassembled WGS sequence"/>
</dbReference>
<dbReference type="PROSITE" id="PS50287">
    <property type="entry name" value="SRCR_2"/>
    <property type="match status" value="1"/>
</dbReference>
<dbReference type="GO" id="GO:0004252">
    <property type="term" value="F:serine-type endopeptidase activity"/>
    <property type="evidence" value="ECO:0007669"/>
    <property type="project" value="UniProtKB-EC"/>
</dbReference>
<dbReference type="InterPro" id="IPR051560">
    <property type="entry name" value="MAM_domain-containing"/>
</dbReference>
<evidence type="ECO:0000313" key="11">
    <source>
        <dbReference type="Proteomes" id="UP000507470"/>
    </source>
</evidence>
<dbReference type="Gene3D" id="2.40.10.10">
    <property type="entry name" value="Trypsin-like serine proteases"/>
    <property type="match status" value="1"/>
</dbReference>
<sequence>MILYIYIEISVRGDVLIFVTVSSISCDFEDQFLCGYRSTDVYNFMEGKKVLYQEWIYDHTYQNTSGRFYGMVSYLGSIFSFSSPVQEVTNRSCLSLYYIGHANRFDFEVRYLDSEVISSNKTRNITRFSDSKLTDVSNIWKPAQMSIEPGKIQINFQIHDVNSDIKYFGIDDVTLTPGECPPLVCPAGLLPCLKDGICIKEKIECDKIPQCPSGEDEAVSVCPISISCDFEKFYGCGYVKDNKFIWREAFVHHLPSVDHTMGPMNSTGHYMYFTSDSRQTGSLTSPLHLTTPGGCVKFYYNIEGGVSAELKVYVQKNWNRSMVFYANGIFIDRDEWLEGYFELPAGETRIEFVVYGDTTFFSPASVAIDDVVFTEGENCTKPACTETPNGFACERSGICIPEFLTRDGYQDCLDGSDEKLRIDDSKDNTNSTTSITDQVSVCTFESTVEANCLFYNDHSGLDTYDWIRRSGSTPSTSTGPNRAMVGNYYMYIETSTMGYLSNARLVSNILNPDKRLCLSFYYHMYGISIKTLEVIVSYSGTNQTIFTRSGNQGNQWYYKKLYIQPATCTETPNGFACERSGICIPEFLTRDGYQDCLDGSDEKLRIDDSKDNTNSTNQVSVCTFESTVEANCLFYNDHSGLDTYDWIRRSGSTPSTSTGPNRAMVGNYYMYIETSTMGYLSNARLVSNILNPDKRLCLSFYYHMYGISIKTLEVIVSYSGTNQTIFTRSGNQGNQWYYKKLYIQPASNLQIVFNGIDGNGYQGDIALDHILLFSGECDNSSVPVNKSSTFSPSVRLVGGQTNATGRLELQAEQIGYFSPVCASYWDKYDTKVACRQLGYNNSRMYTKSEYGKGRSQRQRFSYKFYCDGSERNLSSCASTPVYCSSVSDVVAIDCSNTECFENEYSCGDTDVTCIPNDLLCDASCGSDQFQCSNHECVALINRCDGTPQCSDGSDEFRCVKRDDNGQISVYRDGAWTLMCYTDDQTLAEYICSITGWGPYSSYSAGISITDGFLAQPGSSPNGIITNYMLHNQTSCNALTVQCGDIECGVPSVSSTPAGSYVLYGNDAVPGEWPWQALFFMDGSSGCGATLIDPYYAITAAHCVDRWTRFQIHVGEVKESKMLGSDDKGQRISVAQVIRHPNYRGSSNSYLSDIAIVRLSQPANYNSYVRPACIATDIHQSFDNCYITGWGYKEDVNHVSSTPDHLQEVRVDINVDVERCNKSIQTLGVIVPTTGICVKNKNPYAPACNGDSGGPLVCQNKYGRWELVGVASFGKRGCRGDQIPVIYQSVPYHIDWILQNTGIQINKASAPTPPPQN</sequence>
<keyword evidence="11" id="KW-1185">Reference proteome</keyword>
<dbReference type="SUPFAM" id="SSF50494">
    <property type="entry name" value="Trypsin-like serine proteases"/>
    <property type="match status" value="1"/>
</dbReference>
<evidence type="ECO:0000259" key="9">
    <source>
        <dbReference type="PROSITE" id="PS50287"/>
    </source>
</evidence>
<dbReference type="Pfam" id="PF00089">
    <property type="entry name" value="Trypsin"/>
    <property type="match status" value="1"/>
</dbReference>
<dbReference type="PRINTS" id="PR00261">
    <property type="entry name" value="LDLRECEPTOR"/>
</dbReference>
<dbReference type="Pfam" id="PF00057">
    <property type="entry name" value="Ldl_recept_a"/>
    <property type="match status" value="3"/>
</dbReference>
<dbReference type="Gene3D" id="2.60.120.200">
    <property type="match status" value="4"/>
</dbReference>
<evidence type="ECO:0000259" key="7">
    <source>
        <dbReference type="PROSITE" id="PS50060"/>
    </source>
</evidence>
<dbReference type="CDD" id="cd00112">
    <property type="entry name" value="LDLa"/>
    <property type="match status" value="3"/>
</dbReference>
<feature type="disulfide bond" evidence="5">
    <location>
        <begin position="943"/>
        <end position="958"/>
    </location>
</feature>
<proteinExistence type="predicted"/>
<evidence type="ECO:0000256" key="1">
    <source>
        <dbReference type="ARBA" id="ARBA00022670"/>
    </source>
</evidence>
<dbReference type="CDD" id="cd06263">
    <property type="entry name" value="MAM"/>
    <property type="match status" value="2"/>
</dbReference>
<feature type="disulfide bond" evidence="5">
    <location>
        <begin position="931"/>
        <end position="949"/>
    </location>
</feature>
<comment type="caution">
    <text evidence="6">Lacks conserved residue(s) required for the propagation of feature annotation.</text>
</comment>
<dbReference type="InterPro" id="IPR036055">
    <property type="entry name" value="LDL_receptor-like_sf"/>
</dbReference>
<gene>
    <name evidence="10" type="ORF">MCOR_37732</name>
</gene>
<dbReference type="PROSITE" id="PS01209">
    <property type="entry name" value="LDLRA_1"/>
    <property type="match status" value="1"/>
</dbReference>
<feature type="disulfide bond" evidence="5">
    <location>
        <begin position="924"/>
        <end position="936"/>
    </location>
</feature>
<reference evidence="10 11" key="1">
    <citation type="submission" date="2020-06" db="EMBL/GenBank/DDBJ databases">
        <authorList>
            <person name="Li R."/>
            <person name="Bekaert M."/>
        </authorList>
    </citation>
    <scope>NUCLEOTIDE SEQUENCE [LARGE SCALE GENOMIC DNA]</scope>
    <source>
        <strain evidence="11">wild</strain>
    </source>
</reference>
<organism evidence="10 11">
    <name type="scientific">Mytilus coruscus</name>
    <name type="common">Sea mussel</name>
    <dbReference type="NCBI Taxonomy" id="42192"/>
    <lineage>
        <taxon>Eukaryota</taxon>
        <taxon>Metazoa</taxon>
        <taxon>Spiralia</taxon>
        <taxon>Lophotrochozoa</taxon>
        <taxon>Mollusca</taxon>
        <taxon>Bivalvia</taxon>
        <taxon>Autobranchia</taxon>
        <taxon>Pteriomorphia</taxon>
        <taxon>Mytilida</taxon>
        <taxon>Mytiloidea</taxon>
        <taxon>Mytilidae</taxon>
        <taxon>Mytilinae</taxon>
        <taxon>Mytilus</taxon>
    </lineage>
</organism>
<dbReference type="SMART" id="SM00202">
    <property type="entry name" value="SR"/>
    <property type="match status" value="1"/>
</dbReference>
<keyword evidence="2 10" id="KW-0378">Hydrolase</keyword>
<dbReference type="CDD" id="cd00190">
    <property type="entry name" value="Tryp_SPc"/>
    <property type="match status" value="1"/>
</dbReference>
<dbReference type="FunFam" id="2.40.10.10:FF:000068">
    <property type="entry name" value="transmembrane protease serine 2"/>
    <property type="match status" value="1"/>
</dbReference>
<dbReference type="SMART" id="SM00020">
    <property type="entry name" value="Tryp_SPc"/>
    <property type="match status" value="1"/>
</dbReference>
<feature type="domain" description="MAM" evidence="7">
    <location>
        <begin position="440"/>
        <end position="575"/>
    </location>
</feature>
<dbReference type="GO" id="GO:0006508">
    <property type="term" value="P:proteolysis"/>
    <property type="evidence" value="ECO:0007669"/>
    <property type="project" value="UniProtKB-KW"/>
</dbReference>
<dbReference type="InterPro" id="IPR009003">
    <property type="entry name" value="Peptidase_S1_PA"/>
</dbReference>
<dbReference type="SMART" id="SM00192">
    <property type="entry name" value="LDLa"/>
    <property type="match status" value="4"/>
</dbReference>
<feature type="disulfide bond" evidence="6">
    <location>
        <begin position="866"/>
        <end position="876"/>
    </location>
</feature>
<dbReference type="Gene3D" id="4.10.400.10">
    <property type="entry name" value="Low-density Lipoprotein Receptor"/>
    <property type="match status" value="3"/>
</dbReference>
<dbReference type="PROSITE" id="PS50060">
    <property type="entry name" value="MAM_2"/>
    <property type="match status" value="4"/>
</dbReference>
<evidence type="ECO:0000256" key="6">
    <source>
        <dbReference type="PROSITE-ProRule" id="PRU00196"/>
    </source>
</evidence>
<dbReference type="OrthoDB" id="6140479at2759"/>
<keyword evidence="1" id="KW-0645">Protease</keyword>
<dbReference type="PANTHER" id="PTHR23282:SF101">
    <property type="entry name" value="MAM DOMAIN-CONTAINING PROTEIN"/>
    <property type="match status" value="1"/>
</dbReference>